<dbReference type="PANTHER" id="PTHR37544:SF3">
    <property type="entry name" value="SPRAY"/>
    <property type="match status" value="1"/>
</dbReference>
<feature type="transmembrane region" description="Helical" evidence="1">
    <location>
        <begin position="684"/>
        <end position="707"/>
    </location>
</feature>
<evidence type="ECO:0000256" key="1">
    <source>
        <dbReference type="SAM" id="Phobius"/>
    </source>
</evidence>
<comment type="caution">
    <text evidence="2">The sequence shown here is derived from an EMBL/GenBank/DDBJ whole genome shotgun (WGS) entry which is preliminary data.</text>
</comment>
<accession>A0A9P9WAT7</accession>
<name>A0A9P9WAT7_9PEZI</name>
<evidence type="ECO:0000313" key="3">
    <source>
        <dbReference type="Proteomes" id="UP000829685"/>
    </source>
</evidence>
<keyword evidence="1" id="KW-0812">Transmembrane</keyword>
<feature type="transmembrane region" description="Helical" evidence="1">
    <location>
        <begin position="509"/>
        <end position="529"/>
    </location>
</feature>
<dbReference type="EMBL" id="JAFIMR010000049">
    <property type="protein sequence ID" value="KAI1855830.1"/>
    <property type="molecule type" value="Genomic_DNA"/>
</dbReference>
<feature type="transmembrane region" description="Helical" evidence="1">
    <location>
        <begin position="642"/>
        <end position="664"/>
    </location>
</feature>
<dbReference type="InterPro" id="IPR021840">
    <property type="entry name" value="DUF3433"/>
</dbReference>
<keyword evidence="3" id="KW-1185">Reference proteome</keyword>
<keyword evidence="1" id="KW-0472">Membrane</keyword>
<dbReference type="Proteomes" id="UP000829685">
    <property type="component" value="Unassembled WGS sequence"/>
</dbReference>
<feature type="transmembrane region" description="Helical" evidence="1">
    <location>
        <begin position="776"/>
        <end position="802"/>
    </location>
</feature>
<evidence type="ECO:0000313" key="2">
    <source>
        <dbReference type="EMBL" id="KAI1855830.1"/>
    </source>
</evidence>
<sequence>MHGDAASQCGDGPREYQHNFPRQYDAVPMSNVHRRDASADGTVPLIKSADGTGSLSVEKRIWEHAGPSETEFYDCQKQDFQGIDDRKEPDYKPSALRWPFLSLLLLALVALLSLLAYGLHVLPVKDIGIIAMVEGQDDLIRRQTGPFPGSAIPAVVTSPSRTSTAHHNSARTTQNLTTTMQITTTGAYGDVDKSITPTSAASPASDAFGDVDITVTEPITTSTTTSAFENVDTTVKGAFGNVDKTITEPIASSTAADAFGNADETISITSLLTNTDAHGNVGQTMTVSDGTPTLSYIPAAVTTLTNSAGLPTLTSTSTPTAITIPTITTLTNSAGVATATMVTSVLATPIVSTLTDSAGVATTTVTKYPVMPSSTSVAPRVYYISSAEYFVGFCLPTLLTTLVAIPIRILDLNAKLFQPWHELTHTSGATGRESLYLPTGGLEADFNGLRSLFGGQALVFLTTVLLLCSSLLTPLSAEAVVLHLRGNCPPGSAKGCTYELGIFSQPAKATIVLLGIMCFTVILLIIFLMRWRTGVKTNPWNISGIAGLTQNGHVRALFTHHLQSSVSSGKCTEKSLKLIIADRRFKLGWFQNDSGQMEYGVMLYDQDLEGSPLHTDDAGLPEAEGFENSTRSRNNLPFMLGYVGRLIFLFLLSGLLGLILYYNNTGDDTGFERFMDSQSFGTKFLFTSVGVVITLFWSSFVGSIAIISPYQLLAKQPQLAERSILLSLPTNSFSSVTSGFRRRHLLLAVVGLTAILSEFLTIFLSNIPYSVTQTWLASRVCAWGSISILATMVLVVAGSFLVRWPHMPVDPSTIAGAMYYVCDSWMLNNLEHISMLNRNERDWRVKTMDLKYRLGKHIGQTGAVRVGVDRVDGEVLI</sequence>
<keyword evidence="1" id="KW-1133">Transmembrane helix</keyword>
<proteinExistence type="predicted"/>
<feature type="transmembrane region" description="Helical" evidence="1">
    <location>
        <begin position="745"/>
        <end position="764"/>
    </location>
</feature>
<feature type="transmembrane region" description="Helical" evidence="1">
    <location>
        <begin position="96"/>
        <end position="119"/>
    </location>
</feature>
<protein>
    <submittedName>
        <fullName evidence="2">Uncharacterized protein</fullName>
    </submittedName>
</protein>
<gene>
    <name evidence="2" type="ORF">JX265_012093</name>
</gene>
<dbReference type="PANTHER" id="PTHR37544">
    <property type="entry name" value="SPRAY-RELATED"/>
    <property type="match status" value="1"/>
</dbReference>
<reference evidence="2" key="1">
    <citation type="submission" date="2021-03" db="EMBL/GenBank/DDBJ databases">
        <title>Revisited historic fungal species revealed as producer of novel bioactive compounds through whole genome sequencing and comparative genomics.</title>
        <authorList>
            <person name="Vignolle G.A."/>
            <person name="Hochenegger N."/>
            <person name="Mach R.L."/>
            <person name="Mach-Aigner A.R."/>
            <person name="Javad Rahimi M."/>
            <person name="Salim K.A."/>
            <person name="Chan C.M."/>
            <person name="Lim L.B.L."/>
            <person name="Cai F."/>
            <person name="Druzhinina I.S."/>
            <person name="U'Ren J.M."/>
            <person name="Derntl C."/>
        </authorList>
    </citation>
    <scope>NUCLEOTIDE SEQUENCE</scope>
    <source>
        <strain evidence="2">TUCIM 5799</strain>
    </source>
</reference>
<dbReference type="Pfam" id="PF11915">
    <property type="entry name" value="DUF3433"/>
    <property type="match status" value="2"/>
</dbReference>
<dbReference type="AlphaFoldDB" id="A0A9P9WAT7"/>
<organism evidence="2 3">
    <name type="scientific">Neoarthrinium moseri</name>
    <dbReference type="NCBI Taxonomy" id="1658444"/>
    <lineage>
        <taxon>Eukaryota</taxon>
        <taxon>Fungi</taxon>
        <taxon>Dikarya</taxon>
        <taxon>Ascomycota</taxon>
        <taxon>Pezizomycotina</taxon>
        <taxon>Sordariomycetes</taxon>
        <taxon>Xylariomycetidae</taxon>
        <taxon>Amphisphaeriales</taxon>
        <taxon>Apiosporaceae</taxon>
        <taxon>Neoarthrinium</taxon>
    </lineage>
</organism>